<gene>
    <name evidence="3" type="ORF">E5347_10055</name>
</gene>
<evidence type="ECO:0000256" key="1">
    <source>
        <dbReference type="SAM" id="MobiDB-lite"/>
    </source>
</evidence>
<dbReference type="Proteomes" id="UP000306888">
    <property type="component" value="Unassembled WGS sequence"/>
</dbReference>
<organism evidence="3 4">
    <name type="scientific">Clostridium sartagoforme</name>
    <dbReference type="NCBI Taxonomy" id="84031"/>
    <lineage>
        <taxon>Bacteria</taxon>
        <taxon>Bacillati</taxon>
        <taxon>Bacillota</taxon>
        <taxon>Clostridia</taxon>
        <taxon>Eubacteriales</taxon>
        <taxon>Clostridiaceae</taxon>
        <taxon>Clostridium</taxon>
    </lineage>
</organism>
<evidence type="ECO:0000313" key="4">
    <source>
        <dbReference type="Proteomes" id="UP000306888"/>
    </source>
</evidence>
<keyword evidence="4" id="KW-1185">Reference proteome</keyword>
<dbReference type="RefSeq" id="WP_136006974.1">
    <property type="nucleotide sequence ID" value="NZ_SRYR01000004.1"/>
</dbReference>
<proteinExistence type="predicted"/>
<dbReference type="AlphaFoldDB" id="A0A4V3RL26"/>
<feature type="compositionally biased region" description="Low complexity" evidence="1">
    <location>
        <begin position="49"/>
        <end position="72"/>
    </location>
</feature>
<dbReference type="EMBL" id="SRYR01000004">
    <property type="protein sequence ID" value="TGY42070.1"/>
    <property type="molecule type" value="Genomic_DNA"/>
</dbReference>
<feature type="chain" id="PRO_5039641443" description="Lipoprotein" evidence="2">
    <location>
        <begin position="19"/>
        <end position="168"/>
    </location>
</feature>
<feature type="region of interest" description="Disordered" evidence="1">
    <location>
        <begin position="25"/>
        <end position="78"/>
    </location>
</feature>
<sequence length="168" mass="18547">MKKLLIGMLIACSLGLVACGGNNKNPSTNNNTKMNDGSGMNNGSGIDNGEGMNDGTNPNTGNSNTPGTAAGTDIERSRKDIEDLYTDFRSRVENGVDKIDAAEWETYRTEFENKMNSMGTIEDASLASTMEHMRNLFNEYDNSIRNKTEVAKDKVEEMKNKIEESFRK</sequence>
<reference evidence="3 4" key="1">
    <citation type="submission" date="2019-04" db="EMBL/GenBank/DDBJ databases">
        <title>Microbes associate with the intestines of laboratory mice.</title>
        <authorList>
            <person name="Navarre W."/>
            <person name="Wong E."/>
            <person name="Huang K."/>
            <person name="Tropini C."/>
            <person name="Ng K."/>
            <person name="Yu B."/>
        </authorList>
    </citation>
    <scope>NUCLEOTIDE SEQUENCE [LARGE SCALE GENOMIC DNA]</scope>
    <source>
        <strain evidence="3 4">NM50_B9-20</strain>
    </source>
</reference>
<keyword evidence="2" id="KW-0732">Signal</keyword>
<accession>A0A4V3RL26</accession>
<evidence type="ECO:0000256" key="2">
    <source>
        <dbReference type="SAM" id="SignalP"/>
    </source>
</evidence>
<dbReference type="PROSITE" id="PS51257">
    <property type="entry name" value="PROKAR_LIPOPROTEIN"/>
    <property type="match status" value="1"/>
</dbReference>
<feature type="compositionally biased region" description="Low complexity" evidence="1">
    <location>
        <begin position="25"/>
        <end position="39"/>
    </location>
</feature>
<comment type="caution">
    <text evidence="3">The sequence shown here is derived from an EMBL/GenBank/DDBJ whole genome shotgun (WGS) entry which is preliminary data.</text>
</comment>
<protein>
    <recommendedName>
        <fullName evidence="5">Lipoprotein</fullName>
    </recommendedName>
</protein>
<dbReference type="OrthoDB" id="1913091at2"/>
<evidence type="ECO:0008006" key="5">
    <source>
        <dbReference type="Google" id="ProtNLM"/>
    </source>
</evidence>
<feature type="signal peptide" evidence="2">
    <location>
        <begin position="1"/>
        <end position="18"/>
    </location>
</feature>
<name>A0A4V3RL26_9CLOT</name>
<evidence type="ECO:0000313" key="3">
    <source>
        <dbReference type="EMBL" id="TGY42070.1"/>
    </source>
</evidence>